<accession>A0A066XMV1</accession>
<dbReference type="OrthoDB" id="408631at2759"/>
<dbReference type="EMBL" id="JMSE01000582">
    <property type="protein sequence ID" value="KDN68999.1"/>
    <property type="molecule type" value="Genomic_DNA"/>
</dbReference>
<dbReference type="HOGENOM" id="CLU_1045899_0_0_1"/>
<reference evidence="3" key="1">
    <citation type="journal article" date="2014" name="Genome Announc.">
        <title>Draft genome sequence of Colletotrichum sublineola, a destructive pathogen of cultivated sorghum.</title>
        <authorList>
            <person name="Baroncelli R."/>
            <person name="Sanz-Martin J.M."/>
            <person name="Rech G.E."/>
            <person name="Sukno S.A."/>
            <person name="Thon M.R."/>
        </authorList>
    </citation>
    <scope>NUCLEOTIDE SEQUENCE [LARGE SCALE GENOMIC DNA]</scope>
    <source>
        <strain evidence="3">TX430BB</strain>
    </source>
</reference>
<evidence type="ECO:0000313" key="3">
    <source>
        <dbReference type="Proteomes" id="UP000027238"/>
    </source>
</evidence>
<name>A0A066XMV1_COLSU</name>
<dbReference type="AlphaFoldDB" id="A0A066XMV1"/>
<dbReference type="Pfam" id="PF00135">
    <property type="entry name" value="COesterase"/>
    <property type="match status" value="1"/>
</dbReference>
<feature type="domain" description="Carboxylesterase type B" evidence="1">
    <location>
        <begin position="39"/>
        <end position="154"/>
    </location>
</feature>
<dbReference type="Proteomes" id="UP000027238">
    <property type="component" value="Unassembled WGS sequence"/>
</dbReference>
<evidence type="ECO:0000313" key="2">
    <source>
        <dbReference type="EMBL" id="KDN68999.1"/>
    </source>
</evidence>
<organism evidence="2 3">
    <name type="scientific">Colletotrichum sublineola</name>
    <name type="common">Sorghum anthracnose fungus</name>
    <dbReference type="NCBI Taxonomy" id="1173701"/>
    <lineage>
        <taxon>Eukaryota</taxon>
        <taxon>Fungi</taxon>
        <taxon>Dikarya</taxon>
        <taxon>Ascomycota</taxon>
        <taxon>Pezizomycotina</taxon>
        <taxon>Sordariomycetes</taxon>
        <taxon>Hypocreomycetidae</taxon>
        <taxon>Glomerellales</taxon>
        <taxon>Glomerellaceae</taxon>
        <taxon>Colletotrichum</taxon>
        <taxon>Colletotrichum graminicola species complex</taxon>
    </lineage>
</organism>
<dbReference type="InterPro" id="IPR029058">
    <property type="entry name" value="AB_hydrolase_fold"/>
</dbReference>
<dbReference type="InterPro" id="IPR002018">
    <property type="entry name" value="CarbesteraseB"/>
</dbReference>
<comment type="caution">
    <text evidence="2">The sequence shown here is derived from an EMBL/GenBank/DDBJ whole genome shotgun (WGS) entry which is preliminary data.</text>
</comment>
<proteinExistence type="predicted"/>
<dbReference type="Gene3D" id="3.40.50.1820">
    <property type="entry name" value="alpha/beta hydrolase"/>
    <property type="match status" value="1"/>
</dbReference>
<dbReference type="STRING" id="1173701.A0A066XMV1"/>
<dbReference type="SUPFAM" id="SSF53474">
    <property type="entry name" value="alpha/beta-Hydrolases"/>
    <property type="match status" value="1"/>
</dbReference>
<protein>
    <submittedName>
        <fullName evidence="2">Putative lipase</fullName>
    </submittedName>
</protein>
<evidence type="ECO:0000259" key="1">
    <source>
        <dbReference type="Pfam" id="PF00135"/>
    </source>
</evidence>
<sequence>MDSIYEDDRKPGVKSILVVSLFVLLAGVASSPIASSTATTLNGTYEGFHVAESAQNLFLGLLYANGHCLQNPEPHQGGRFVDGCRRCQHYTVVCYAGYYPGTVGTVGATAGEDCTSLNIIRTAGATSSLKPPAMVRIHGSGFVVGTNDEDLVTAGSLAAFLKPRPMPAALLLRLQFPSVRESTNTRRSWPRIRGCPPHPPNSLLVSPDPAGDVFCAALREAKVTCGAQYHMMASIYIDYAQVGSQRLMAGAYSYHLDTNPTDISHH</sequence>
<keyword evidence="3" id="KW-1185">Reference proteome</keyword>
<gene>
    <name evidence="2" type="ORF">CSUB01_05632</name>
</gene>